<accession>A0ABS2RHP8</accession>
<feature type="transmembrane region" description="Helical" evidence="7">
    <location>
        <begin position="24"/>
        <end position="43"/>
    </location>
</feature>
<evidence type="ECO:0000256" key="2">
    <source>
        <dbReference type="ARBA" id="ARBA00006464"/>
    </source>
</evidence>
<dbReference type="Proteomes" id="UP000704762">
    <property type="component" value="Unassembled WGS sequence"/>
</dbReference>
<sequence length="452" mass="48799">MDALVGMVAVALAAARLPDHSVQANAVAVLVLILAGTLVWPLVVASARGYERRRVGIGGDEMRAVLRAAVSVVVLGAFPAGILERTGLLTLVVTAVPIATVASIGVRYVSRRRLHRRQRDGRDVRSVVVVGSPFAAANLCESLALESTSGMRVIGVCAPAAELARARELGLNVIGDLDHVAAVVREFNCDAVAVTSGDATRHNYLRQLAWSLEGAGVELLVSPGLVEVAGPRMHIRPYVGLPLLHIEQPHFTGWRRIIKRAADLVLTGFGLLLIGPVLGAIALAIKLNDGGPVFFRQTRVGLGGEEFSMLKFRSMAVDAEQRLADLLAQNEGAGPLFKMKNDPRITRVGRLLRRYSLDELPQLFNVLSGSMSLVGPRPPLQSEVAGYANDAKRRLLVTPGVTGLWQVSGRSELSWEESVRLDLRYVENWSLTFDLLILWKTAFAVVRAQGAY</sequence>
<dbReference type="EMBL" id="JAFBCF010000001">
    <property type="protein sequence ID" value="MBM7798482.1"/>
    <property type="molecule type" value="Genomic_DNA"/>
</dbReference>
<evidence type="ECO:0000313" key="10">
    <source>
        <dbReference type="Proteomes" id="UP000704762"/>
    </source>
</evidence>
<protein>
    <submittedName>
        <fullName evidence="9">Exopolysaccharide biosynthesis polyprenyl glycosylphosphotransferase</fullName>
    </submittedName>
</protein>
<keyword evidence="6 7" id="KW-0472">Membrane</keyword>
<feature type="domain" description="Bacterial sugar transferase" evidence="8">
    <location>
        <begin position="259"/>
        <end position="446"/>
    </location>
</feature>
<dbReference type="PANTHER" id="PTHR30576">
    <property type="entry name" value="COLANIC BIOSYNTHESIS UDP-GLUCOSE LIPID CARRIER TRANSFERASE"/>
    <property type="match status" value="1"/>
</dbReference>
<evidence type="ECO:0000256" key="3">
    <source>
        <dbReference type="ARBA" id="ARBA00022679"/>
    </source>
</evidence>
<dbReference type="Gene3D" id="3.40.50.720">
    <property type="entry name" value="NAD(P)-binding Rossmann-like Domain"/>
    <property type="match status" value="1"/>
</dbReference>
<evidence type="ECO:0000259" key="8">
    <source>
        <dbReference type="Pfam" id="PF02397"/>
    </source>
</evidence>
<evidence type="ECO:0000256" key="1">
    <source>
        <dbReference type="ARBA" id="ARBA00004141"/>
    </source>
</evidence>
<dbReference type="PANTHER" id="PTHR30576:SF10">
    <property type="entry name" value="SLL5057 PROTEIN"/>
    <property type="match status" value="1"/>
</dbReference>
<organism evidence="9 10">
    <name type="scientific">Microlunatus panaciterrae</name>
    <dbReference type="NCBI Taxonomy" id="400768"/>
    <lineage>
        <taxon>Bacteria</taxon>
        <taxon>Bacillati</taxon>
        <taxon>Actinomycetota</taxon>
        <taxon>Actinomycetes</taxon>
        <taxon>Propionibacteriales</taxon>
        <taxon>Propionibacteriaceae</taxon>
        <taxon>Microlunatus</taxon>
    </lineage>
</organism>
<comment type="subcellular location">
    <subcellularLocation>
        <location evidence="1">Membrane</location>
        <topology evidence="1">Multi-pass membrane protein</topology>
    </subcellularLocation>
</comment>
<dbReference type="InterPro" id="IPR003362">
    <property type="entry name" value="Bact_transf"/>
</dbReference>
<dbReference type="Pfam" id="PF02397">
    <property type="entry name" value="Bac_transf"/>
    <property type="match status" value="1"/>
</dbReference>
<comment type="caution">
    <text evidence="9">The sequence shown here is derived from an EMBL/GenBank/DDBJ whole genome shotgun (WGS) entry which is preliminary data.</text>
</comment>
<feature type="transmembrane region" description="Helical" evidence="7">
    <location>
        <begin position="88"/>
        <end position="109"/>
    </location>
</feature>
<gene>
    <name evidence="9" type="ORF">JOE57_001403</name>
</gene>
<reference evidence="9 10" key="1">
    <citation type="submission" date="2021-01" db="EMBL/GenBank/DDBJ databases">
        <title>Sequencing the genomes of 1000 actinobacteria strains.</title>
        <authorList>
            <person name="Klenk H.-P."/>
        </authorList>
    </citation>
    <scope>NUCLEOTIDE SEQUENCE [LARGE SCALE GENOMIC DNA]</scope>
    <source>
        <strain evidence="9 10">DSM 18662</strain>
    </source>
</reference>
<dbReference type="InterPro" id="IPR017475">
    <property type="entry name" value="EPS_sugar_tfrase"/>
</dbReference>
<comment type="similarity">
    <text evidence="2">Belongs to the bacterial sugar transferase family.</text>
</comment>
<evidence type="ECO:0000313" key="9">
    <source>
        <dbReference type="EMBL" id="MBM7798482.1"/>
    </source>
</evidence>
<evidence type="ECO:0000256" key="7">
    <source>
        <dbReference type="SAM" id="Phobius"/>
    </source>
</evidence>
<evidence type="ECO:0000256" key="6">
    <source>
        <dbReference type="ARBA" id="ARBA00023136"/>
    </source>
</evidence>
<keyword evidence="3" id="KW-0808">Transferase</keyword>
<keyword evidence="4 7" id="KW-0812">Transmembrane</keyword>
<evidence type="ECO:0000256" key="4">
    <source>
        <dbReference type="ARBA" id="ARBA00022692"/>
    </source>
</evidence>
<evidence type="ECO:0000256" key="5">
    <source>
        <dbReference type="ARBA" id="ARBA00022989"/>
    </source>
</evidence>
<dbReference type="NCBIfam" id="TIGR03025">
    <property type="entry name" value="EPS_sugtrans"/>
    <property type="match status" value="1"/>
</dbReference>
<feature type="transmembrane region" description="Helical" evidence="7">
    <location>
        <begin position="64"/>
        <end position="82"/>
    </location>
</feature>
<keyword evidence="10" id="KW-1185">Reference proteome</keyword>
<dbReference type="RefSeq" id="WP_204917013.1">
    <property type="nucleotide sequence ID" value="NZ_BAAAQP010000008.1"/>
</dbReference>
<proteinExistence type="inferred from homology"/>
<keyword evidence="5 7" id="KW-1133">Transmembrane helix</keyword>
<name>A0ABS2RHP8_9ACTN</name>
<feature type="transmembrane region" description="Helical" evidence="7">
    <location>
        <begin position="264"/>
        <end position="285"/>
    </location>
</feature>